<keyword evidence="1" id="KW-0472">Membrane</keyword>
<keyword evidence="1" id="KW-0812">Transmembrane</keyword>
<gene>
    <name evidence="2" type="ORF">HZU44_02520</name>
</gene>
<proteinExistence type="predicted"/>
<dbReference type="AlphaFoldDB" id="A0A7D6CD60"/>
<name>A0A7D6CD60_9ACTN</name>
<feature type="transmembrane region" description="Helical" evidence="1">
    <location>
        <begin position="125"/>
        <end position="150"/>
    </location>
</feature>
<dbReference type="EMBL" id="CP058905">
    <property type="protein sequence ID" value="QLJ99083.1"/>
    <property type="molecule type" value="Genomic_DNA"/>
</dbReference>
<reference evidence="2" key="1">
    <citation type="submission" date="2020-08" db="EMBL/GenBank/DDBJ databases">
        <title>A bifunctional nitrone conjugated secondary metabolite targeting the ribosome.</title>
        <authorList>
            <person name="Limbrick E.M."/>
            <person name="Graf M."/>
            <person name="Derewacz D.K."/>
            <person name="Nguyen F."/>
            <person name="Spraggins J.M."/>
            <person name="Wieland M."/>
            <person name="Ynigez-Gutierrez A.E."/>
            <person name="Reisman B.J."/>
            <person name="Zinshteyn B."/>
            <person name="McCulloch K."/>
            <person name="Iverson T.M."/>
            <person name="Green R."/>
            <person name="Wilson D.N."/>
            <person name="Bachmann B.O."/>
        </authorList>
    </citation>
    <scope>NUCLEOTIDE SEQUENCE</scope>
    <source>
        <strain evidence="2">Africana</strain>
    </source>
</reference>
<accession>A0A7D6CD60</accession>
<protein>
    <submittedName>
        <fullName evidence="2">Uncharacterized protein</fullName>
    </submittedName>
</protein>
<organism evidence="2">
    <name type="scientific">Micromonospora carbonacea</name>
    <dbReference type="NCBI Taxonomy" id="47853"/>
    <lineage>
        <taxon>Bacteria</taxon>
        <taxon>Bacillati</taxon>
        <taxon>Actinomycetota</taxon>
        <taxon>Actinomycetes</taxon>
        <taxon>Micromonosporales</taxon>
        <taxon>Micromonosporaceae</taxon>
        <taxon>Micromonospora</taxon>
    </lineage>
</organism>
<evidence type="ECO:0000256" key="1">
    <source>
        <dbReference type="SAM" id="Phobius"/>
    </source>
</evidence>
<sequence>MRTAAVTGGRWARLALLLCTLVGLAAMHTLGHGAHSGGTHGGHDGAAPRDGHPVAVALADVMAASVALADVMTASGSPTDGLTGSGALASGTTVVAAPGAHVGCPAGGCSPTRLQPAGGTADGPAGWSICLAVLGAFGIALLVAVLLLTGSRALGPPGRRAGGASAGPRAPPPRPVGLRLAEVSVSRM</sequence>
<keyword evidence="1" id="KW-1133">Transmembrane helix</keyword>
<evidence type="ECO:0000313" key="2">
    <source>
        <dbReference type="EMBL" id="QLJ99083.1"/>
    </source>
</evidence>